<protein>
    <submittedName>
        <fullName evidence="1">Uncharacterized protein</fullName>
    </submittedName>
</protein>
<dbReference type="STRING" id="77586.A0A0D9VQN2"/>
<accession>A0A0D9VQN2</accession>
<dbReference type="AlphaFoldDB" id="A0A0D9VQN2"/>
<dbReference type="Proteomes" id="UP000032180">
    <property type="component" value="Chromosome 3"/>
</dbReference>
<sequence length="97" mass="10532">MEGGNDQSYCKDCRLVVTVVVDHAATGDTICTDYGLILEERYLDTVIASAANKRQSNATSLPRVHLDIGRESSSQENSLVVAFRAISDMAPSSRVIK</sequence>
<dbReference type="HOGENOM" id="CLU_2349804_0_0_1"/>
<evidence type="ECO:0000313" key="2">
    <source>
        <dbReference type="Proteomes" id="UP000032180"/>
    </source>
</evidence>
<organism evidence="1 2">
    <name type="scientific">Leersia perrieri</name>
    <dbReference type="NCBI Taxonomy" id="77586"/>
    <lineage>
        <taxon>Eukaryota</taxon>
        <taxon>Viridiplantae</taxon>
        <taxon>Streptophyta</taxon>
        <taxon>Embryophyta</taxon>
        <taxon>Tracheophyta</taxon>
        <taxon>Spermatophyta</taxon>
        <taxon>Magnoliopsida</taxon>
        <taxon>Liliopsida</taxon>
        <taxon>Poales</taxon>
        <taxon>Poaceae</taxon>
        <taxon>BOP clade</taxon>
        <taxon>Oryzoideae</taxon>
        <taxon>Oryzeae</taxon>
        <taxon>Oryzinae</taxon>
        <taxon>Leersia</taxon>
    </lineage>
</organism>
<keyword evidence="2" id="KW-1185">Reference proteome</keyword>
<reference evidence="1" key="3">
    <citation type="submission" date="2015-04" db="UniProtKB">
        <authorList>
            <consortium name="EnsemblPlants"/>
        </authorList>
    </citation>
    <scope>IDENTIFICATION</scope>
</reference>
<dbReference type="EnsemblPlants" id="LPERR03G06130.1">
    <property type="protein sequence ID" value="LPERR03G06130.1"/>
    <property type="gene ID" value="LPERR03G06130"/>
</dbReference>
<reference evidence="2" key="2">
    <citation type="submission" date="2013-12" db="EMBL/GenBank/DDBJ databases">
        <authorList>
            <person name="Yu Y."/>
            <person name="Lee S."/>
            <person name="de Baynast K."/>
            <person name="Wissotski M."/>
            <person name="Liu L."/>
            <person name="Talag J."/>
            <person name="Goicoechea J."/>
            <person name="Angelova A."/>
            <person name="Jetty R."/>
            <person name="Kudrna D."/>
            <person name="Golser W."/>
            <person name="Rivera L."/>
            <person name="Zhang J."/>
            <person name="Wing R."/>
        </authorList>
    </citation>
    <scope>NUCLEOTIDE SEQUENCE</scope>
</reference>
<name>A0A0D9VQN2_9ORYZ</name>
<dbReference type="Gramene" id="LPERR03G06130.1">
    <property type="protein sequence ID" value="LPERR03G06130.1"/>
    <property type="gene ID" value="LPERR03G06130"/>
</dbReference>
<proteinExistence type="predicted"/>
<dbReference type="Gene3D" id="2.20.25.10">
    <property type="match status" value="1"/>
</dbReference>
<evidence type="ECO:0000313" key="1">
    <source>
        <dbReference type="EnsemblPlants" id="LPERR03G06130.1"/>
    </source>
</evidence>
<reference evidence="1 2" key="1">
    <citation type="submission" date="2012-08" db="EMBL/GenBank/DDBJ databases">
        <title>Oryza genome evolution.</title>
        <authorList>
            <person name="Wing R.A."/>
        </authorList>
    </citation>
    <scope>NUCLEOTIDE SEQUENCE</scope>
</reference>